<protein>
    <recommendedName>
        <fullName evidence="3">chitinase</fullName>
        <ecNumber evidence="3">3.2.1.14</ecNumber>
    </recommendedName>
</protein>
<gene>
    <name evidence="15" type="ordered locus">OB0791</name>
</gene>
<evidence type="ECO:0000256" key="13">
    <source>
        <dbReference type="SAM" id="Phobius"/>
    </source>
</evidence>
<keyword evidence="8" id="KW-0624">Polysaccharide degradation</keyword>
<feature type="domain" description="GH18" evidence="14">
    <location>
        <begin position="41"/>
        <end position="436"/>
    </location>
</feature>
<dbReference type="InterPro" id="IPR001579">
    <property type="entry name" value="Glyco_hydro_18_chit_AS"/>
</dbReference>
<evidence type="ECO:0000256" key="10">
    <source>
        <dbReference type="ARBA" id="ARBA00023295"/>
    </source>
</evidence>
<dbReference type="SMART" id="SM00636">
    <property type="entry name" value="Glyco_18"/>
    <property type="match status" value="1"/>
</dbReference>
<dbReference type="GO" id="GO:0008061">
    <property type="term" value="F:chitin binding"/>
    <property type="evidence" value="ECO:0007669"/>
    <property type="project" value="InterPro"/>
</dbReference>
<evidence type="ECO:0000256" key="11">
    <source>
        <dbReference type="RuleBase" id="RU000489"/>
    </source>
</evidence>
<evidence type="ECO:0000256" key="5">
    <source>
        <dbReference type="ARBA" id="ARBA00022525"/>
    </source>
</evidence>
<dbReference type="Pfam" id="PF00704">
    <property type="entry name" value="Glyco_hydro_18"/>
    <property type="match status" value="1"/>
</dbReference>
<evidence type="ECO:0000256" key="2">
    <source>
        <dbReference type="ARBA" id="ARBA00004168"/>
    </source>
</evidence>
<dbReference type="EC" id="3.2.1.14" evidence="3"/>
<comment type="catalytic activity">
    <reaction evidence="1">
        <text>Random endo-hydrolysis of N-acetyl-beta-D-glucosaminide (1-&gt;4)-beta-linkages in chitin and chitodextrins.</text>
        <dbReference type="EC" id="3.2.1.14"/>
    </reaction>
</comment>
<evidence type="ECO:0000256" key="4">
    <source>
        <dbReference type="ARBA" id="ARBA00022512"/>
    </source>
</evidence>
<evidence type="ECO:0000256" key="8">
    <source>
        <dbReference type="ARBA" id="ARBA00023024"/>
    </source>
</evidence>
<feature type="compositionally biased region" description="Gly residues" evidence="12">
    <location>
        <begin position="625"/>
        <end position="635"/>
    </location>
</feature>
<dbReference type="SUPFAM" id="SSF51445">
    <property type="entry name" value="(Trans)glycosidases"/>
    <property type="match status" value="1"/>
</dbReference>
<dbReference type="Gene3D" id="3.10.50.10">
    <property type="match status" value="1"/>
</dbReference>
<dbReference type="Pfam" id="PF00746">
    <property type="entry name" value="Gram_pos_anchor"/>
    <property type="match status" value="1"/>
</dbReference>
<dbReference type="EMBL" id="BA000028">
    <property type="protein sequence ID" value="BAC12747.1"/>
    <property type="molecule type" value="Genomic_DNA"/>
</dbReference>
<dbReference type="GO" id="GO:0005975">
    <property type="term" value="P:carbohydrate metabolic process"/>
    <property type="evidence" value="ECO:0007669"/>
    <property type="project" value="InterPro"/>
</dbReference>
<dbReference type="Proteomes" id="UP000000822">
    <property type="component" value="Chromosome"/>
</dbReference>
<dbReference type="eggNOG" id="COG3325">
    <property type="taxonomic scope" value="Bacteria"/>
</dbReference>
<dbReference type="KEGG" id="oih:OB0791"/>
<feature type="transmembrane region" description="Helical" evidence="13">
    <location>
        <begin position="664"/>
        <end position="685"/>
    </location>
</feature>
<dbReference type="Gene3D" id="3.20.20.80">
    <property type="entry name" value="Glycosidases"/>
    <property type="match status" value="1"/>
</dbReference>
<keyword evidence="8" id="KW-0146">Chitin degradation</keyword>
<feature type="region of interest" description="Disordered" evidence="12">
    <location>
        <begin position="580"/>
        <end position="658"/>
    </location>
</feature>
<proteinExistence type="predicted"/>
<dbReference type="PROSITE" id="PS01095">
    <property type="entry name" value="GH18_1"/>
    <property type="match status" value="1"/>
</dbReference>
<dbReference type="STRING" id="221109.gene:10733012"/>
<dbReference type="NCBIfam" id="TIGR01167">
    <property type="entry name" value="LPXTG_anchor"/>
    <property type="match status" value="1"/>
</dbReference>
<keyword evidence="4" id="KW-0134">Cell wall</keyword>
<dbReference type="GO" id="GO:0006032">
    <property type="term" value="P:chitin catabolic process"/>
    <property type="evidence" value="ECO:0007669"/>
    <property type="project" value="UniProtKB-KW"/>
</dbReference>
<keyword evidence="6" id="KW-0732">Signal</keyword>
<evidence type="ECO:0000256" key="12">
    <source>
        <dbReference type="SAM" id="MobiDB-lite"/>
    </source>
</evidence>
<dbReference type="InterPro" id="IPR017853">
    <property type="entry name" value="GH"/>
</dbReference>
<dbReference type="PANTHER" id="PTHR11177:SF317">
    <property type="entry name" value="CHITINASE 12-RELATED"/>
    <property type="match status" value="1"/>
</dbReference>
<dbReference type="SUPFAM" id="SSF54556">
    <property type="entry name" value="Chitinase insertion domain"/>
    <property type="match status" value="1"/>
</dbReference>
<feature type="compositionally biased region" description="Acidic residues" evidence="12">
    <location>
        <begin position="580"/>
        <end position="596"/>
    </location>
</feature>
<keyword evidence="13" id="KW-0472">Membrane</keyword>
<reference evidence="15 16" key="2">
    <citation type="journal article" date="2002" name="Nucleic Acids Res.">
        <title>Genome sequence of Oceanobacillus iheyensis isolated from the Iheya Ridge and its unexpected adaptive capabilities to extreme environments.</title>
        <authorList>
            <person name="Takami H."/>
            <person name="Takaki Y."/>
            <person name="Uchiyama I."/>
        </authorList>
    </citation>
    <scope>NUCLEOTIDE SEQUENCE [LARGE SCALE GENOMIC DNA]</scope>
    <source>
        <strain evidence="16">DSM 14371 / CIP 107618 / JCM 11309 / KCTC 3954 / HTE831</strain>
    </source>
</reference>
<dbReference type="InterPro" id="IPR011583">
    <property type="entry name" value="Chitinase_II/V-like_cat"/>
</dbReference>
<evidence type="ECO:0000256" key="6">
    <source>
        <dbReference type="ARBA" id="ARBA00022729"/>
    </source>
</evidence>
<feature type="compositionally biased region" description="Polar residues" evidence="12">
    <location>
        <begin position="643"/>
        <end position="658"/>
    </location>
</feature>
<reference evidence="15 16" key="1">
    <citation type="journal article" date="2001" name="FEMS Microbiol. Lett.">
        <title>Oceanobacillus iheyensis gen. nov., sp. nov., a deep-sea extremely halotolerant and alkaliphilic species isolated from a depth of 1050 m on the Iheya Ridge.</title>
        <authorList>
            <person name="Lu J."/>
            <person name="Nogi Y."/>
            <person name="Takami H."/>
        </authorList>
    </citation>
    <scope>NUCLEOTIDE SEQUENCE [LARGE SCALE GENOMIC DNA]</scope>
    <source>
        <strain evidence="16">DSM 14371 / CIP 107618 / JCM 11309 / KCTC 3954 / HTE831</strain>
    </source>
</reference>
<sequence>MLLKKRKSIVLVSSFLMLFCLVFMSFFAVNSKVVQAEQGGNIVLGYYSSWNPPQNLDANKLTHINYAFADVCWEGMHGNPDNEEIPEGEVKTWPCRDLQGNEADIENGSIVLYDYETDLVELPKLKALKKQNENLKTLISIGGWTLSNNLSLVASTEETRENFAESAVEFVREFKLDGLDLDWEYPVAGGMPNNERDPSDKENHTLLLQEVRDAFDEAEQEDNKEYLVTIAGSATWAYADNNELGAISEIVDYMAIMAYDINGTWSEITGHNAPLYYSQLEADVRGWSFGVDSTPNVYSAVPKDKLLLGLPFYGHSWAGCNADNDGKMVVENGAYQTCAPGWQQPGVEGGTVNYNVVKSLINQDGYNYFFDNEAKVPYLYNEQKGEFISYDNVESLGYKVNFIEEQGLGGAMIWDLAGDDQEYNLLKTVSHGLGVSSEAPEPDPIPELEVEITDAIPVLPGGIIHVLEDGKKTGVQVQLPTDLPEGTKLSIKHAENLDKLSGLKQTGPAYTFAIEYPEGNFISEEGFQLTFPFNDEQENQSIYSFNSVEDEWEKNNSKIENNQIRTTVDSLATHGLFAMEDEEDPKDDNNDEDNNKEDDGNGKDKDDGDVGGAGNPADKDKQGDDGGGGSNGGTVKGSDDNKTPQPNTNNKIKGTTLPDTATNLYNYLTIGISIILIGSGILFFLRKRKLAMNLSKKGNS</sequence>
<keyword evidence="13" id="KW-1133">Transmembrane helix</keyword>
<dbReference type="InterPro" id="IPR029070">
    <property type="entry name" value="Chitinase_insertion_sf"/>
</dbReference>
<evidence type="ECO:0000313" key="16">
    <source>
        <dbReference type="Proteomes" id="UP000000822"/>
    </source>
</evidence>
<keyword evidence="9" id="KW-0572">Peptidoglycan-anchor</keyword>
<evidence type="ECO:0000313" key="15">
    <source>
        <dbReference type="EMBL" id="BAC12747.1"/>
    </source>
</evidence>
<evidence type="ECO:0000256" key="1">
    <source>
        <dbReference type="ARBA" id="ARBA00000822"/>
    </source>
</evidence>
<dbReference type="HOGENOM" id="CLU_393724_0_0_9"/>
<dbReference type="CDD" id="cd06548">
    <property type="entry name" value="GH18_chitinase"/>
    <property type="match status" value="1"/>
</dbReference>
<dbReference type="PANTHER" id="PTHR11177">
    <property type="entry name" value="CHITINASE"/>
    <property type="match status" value="1"/>
</dbReference>
<dbReference type="RefSeq" id="WP_011065200.1">
    <property type="nucleotide sequence ID" value="NC_004193.1"/>
</dbReference>
<dbReference type="InterPro" id="IPR001223">
    <property type="entry name" value="Glyco_hydro18_cat"/>
</dbReference>
<feature type="compositionally biased region" description="Basic and acidic residues" evidence="12">
    <location>
        <begin position="597"/>
        <end position="608"/>
    </location>
</feature>
<dbReference type="CAZy" id="GH18">
    <property type="family name" value="Glycoside Hydrolase Family 18"/>
</dbReference>
<keyword evidence="5" id="KW-0964">Secreted</keyword>
<dbReference type="PhylomeDB" id="Q8ES52"/>
<comment type="subcellular location">
    <subcellularLocation>
        <location evidence="2">Secreted</location>
        <location evidence="2">Cell wall</location>
        <topology evidence="2">Peptidoglycan-anchor</topology>
    </subcellularLocation>
</comment>
<dbReference type="InterPro" id="IPR050314">
    <property type="entry name" value="Glycosyl_Hydrlase_18"/>
</dbReference>
<evidence type="ECO:0000256" key="3">
    <source>
        <dbReference type="ARBA" id="ARBA00012729"/>
    </source>
</evidence>
<keyword evidence="13" id="KW-0812">Transmembrane</keyword>
<evidence type="ECO:0000256" key="9">
    <source>
        <dbReference type="ARBA" id="ARBA00023088"/>
    </source>
</evidence>
<dbReference type="PROSITE" id="PS51910">
    <property type="entry name" value="GH18_2"/>
    <property type="match status" value="1"/>
</dbReference>
<dbReference type="AlphaFoldDB" id="Q8ES52"/>
<dbReference type="InterPro" id="IPR019931">
    <property type="entry name" value="LPXTG_anchor"/>
</dbReference>
<dbReference type="GO" id="GO:0008843">
    <property type="term" value="F:endochitinase activity"/>
    <property type="evidence" value="ECO:0007669"/>
    <property type="project" value="UniProtKB-EC"/>
</dbReference>
<name>Q8ES52_OCEIH</name>
<accession>Q8ES52</accession>
<keyword evidence="7 11" id="KW-0378">Hydrolase</keyword>
<keyword evidence="8" id="KW-0119">Carbohydrate metabolism</keyword>
<evidence type="ECO:0000259" key="14">
    <source>
        <dbReference type="PROSITE" id="PS51910"/>
    </source>
</evidence>
<keyword evidence="10 11" id="KW-0326">Glycosidase</keyword>
<evidence type="ECO:0000256" key="7">
    <source>
        <dbReference type="ARBA" id="ARBA00022801"/>
    </source>
</evidence>
<organism evidence="15 16">
    <name type="scientific">Oceanobacillus iheyensis (strain DSM 14371 / CIP 107618 / JCM 11309 / KCTC 3954 / HTE831)</name>
    <dbReference type="NCBI Taxonomy" id="221109"/>
    <lineage>
        <taxon>Bacteria</taxon>
        <taxon>Bacillati</taxon>
        <taxon>Bacillota</taxon>
        <taxon>Bacilli</taxon>
        <taxon>Bacillales</taxon>
        <taxon>Bacillaceae</taxon>
        <taxon>Oceanobacillus</taxon>
    </lineage>
</organism>
<keyword evidence="16" id="KW-1185">Reference proteome</keyword>